<keyword evidence="7" id="KW-1185">Reference proteome</keyword>
<feature type="compositionally biased region" description="Polar residues" evidence="3">
    <location>
        <begin position="471"/>
        <end position="480"/>
    </location>
</feature>
<organism evidence="6 7">
    <name type="scientific">Rubus argutus</name>
    <name type="common">Southern blackberry</name>
    <dbReference type="NCBI Taxonomy" id="59490"/>
    <lineage>
        <taxon>Eukaryota</taxon>
        <taxon>Viridiplantae</taxon>
        <taxon>Streptophyta</taxon>
        <taxon>Embryophyta</taxon>
        <taxon>Tracheophyta</taxon>
        <taxon>Spermatophyta</taxon>
        <taxon>Magnoliopsida</taxon>
        <taxon>eudicotyledons</taxon>
        <taxon>Gunneridae</taxon>
        <taxon>Pentapetalae</taxon>
        <taxon>rosids</taxon>
        <taxon>fabids</taxon>
        <taxon>Rosales</taxon>
        <taxon>Rosaceae</taxon>
        <taxon>Rosoideae</taxon>
        <taxon>Rosoideae incertae sedis</taxon>
        <taxon>Rubus</taxon>
    </lineage>
</organism>
<sequence>MGEKAKDKKGFITEEDTATLLQRYTATTVLALLQEVAHWPPEVKIDWNQLVAKTTTGISNAREYQMVWHHLAYRDALLDKFDNETPLDDDSDLEYEVEVLPAVTGEASTEAAACVKVLIASGLPSDSSHLNGTTVEAPLIINIPNGQSCKTYENSQPTASAKGMNITVPVSVQKQILPATTTSAAAKVEGVDSIRPASNSMAPRKKRKKWSEEEDLELISAVEKYGVGNWTTILKGDFKGDRTANQLSQRWGIVKKRQKNLGVGEGGKPSSKPSEALEAAHKTMNHFLDDGPNRTANTIGTAGTIANSNSAGTNANSKSAGTNANSKSAVTNGTCNSGLHTITAEGLNATKPYQMGSLGLTPKARVTSKKTLPKSKFSSDPVRATAVAAGARIATPLDAALLKAAQANNPIHIMPPKGGSSNKSLPGSLSVKSEPHPNVHHIHTGLAAMPPSSYPPTAVTACARHPGSLKALSQTSQQASKIDKKINGVNCSPDTEQLPKQEDKKNIISVSECAPMGPVQDVAVLSGIGQDDRVQEDKVDSKQKAVSESSLTNAQNSSGSLNTEKSGSNDKAVIGVQAEEKPSAKDEIILCSQVSVGGGDNPSAVNSEDQNTEQEQTQML</sequence>
<feature type="compositionally biased region" description="Basic and acidic residues" evidence="3">
    <location>
        <begin position="578"/>
        <end position="588"/>
    </location>
</feature>
<feature type="region of interest" description="Disordered" evidence="3">
    <location>
        <begin position="470"/>
        <end position="503"/>
    </location>
</feature>
<comment type="subcellular location">
    <subcellularLocation>
        <location evidence="1">Nucleus</location>
    </subcellularLocation>
</comment>
<dbReference type="Gene3D" id="1.10.10.60">
    <property type="entry name" value="Homeodomain-like"/>
    <property type="match status" value="1"/>
</dbReference>
<feature type="compositionally biased region" description="Polar residues" evidence="3">
    <location>
        <begin position="546"/>
        <end position="566"/>
    </location>
</feature>
<dbReference type="InterPro" id="IPR001005">
    <property type="entry name" value="SANT/Myb"/>
</dbReference>
<evidence type="ECO:0000313" key="7">
    <source>
        <dbReference type="Proteomes" id="UP001457282"/>
    </source>
</evidence>
<dbReference type="AlphaFoldDB" id="A0AAW1X1P8"/>
<dbReference type="PROSITE" id="PS50090">
    <property type="entry name" value="MYB_LIKE"/>
    <property type="match status" value="1"/>
</dbReference>
<evidence type="ECO:0000256" key="3">
    <source>
        <dbReference type="SAM" id="MobiDB-lite"/>
    </source>
</evidence>
<comment type="caution">
    <text evidence="6">The sequence shown here is derived from an EMBL/GenBank/DDBJ whole genome shotgun (WGS) entry which is preliminary data.</text>
</comment>
<dbReference type="PROSITE" id="PS51294">
    <property type="entry name" value="HTH_MYB"/>
    <property type="match status" value="1"/>
</dbReference>
<feature type="domain" description="Myb-like" evidence="4">
    <location>
        <begin position="202"/>
        <end position="251"/>
    </location>
</feature>
<feature type="compositionally biased region" description="Polar residues" evidence="3">
    <location>
        <begin position="419"/>
        <end position="431"/>
    </location>
</feature>
<dbReference type="SMART" id="SM00717">
    <property type="entry name" value="SANT"/>
    <property type="match status" value="1"/>
</dbReference>
<protein>
    <recommendedName>
        <fullName evidence="8">Homeodomain-like superfamily protein</fullName>
    </recommendedName>
</protein>
<evidence type="ECO:0000256" key="1">
    <source>
        <dbReference type="ARBA" id="ARBA00004123"/>
    </source>
</evidence>
<evidence type="ECO:0000259" key="5">
    <source>
        <dbReference type="PROSITE" id="PS51294"/>
    </source>
</evidence>
<evidence type="ECO:0000259" key="4">
    <source>
        <dbReference type="PROSITE" id="PS50090"/>
    </source>
</evidence>
<feature type="region of interest" description="Disordered" evidence="3">
    <location>
        <begin position="532"/>
        <end position="620"/>
    </location>
</feature>
<evidence type="ECO:0008006" key="8">
    <source>
        <dbReference type="Google" id="ProtNLM"/>
    </source>
</evidence>
<evidence type="ECO:0000256" key="2">
    <source>
        <dbReference type="ARBA" id="ARBA00023242"/>
    </source>
</evidence>
<feature type="region of interest" description="Disordered" evidence="3">
    <location>
        <begin position="412"/>
        <end position="434"/>
    </location>
</feature>
<dbReference type="Proteomes" id="UP001457282">
    <property type="component" value="Unassembled WGS sequence"/>
</dbReference>
<dbReference type="CDD" id="cd11660">
    <property type="entry name" value="SANT_TRF"/>
    <property type="match status" value="1"/>
</dbReference>
<accession>A0AAW1X1P8</accession>
<gene>
    <name evidence="6" type="ORF">M0R45_027293</name>
</gene>
<keyword evidence="2" id="KW-0539">Nucleus</keyword>
<proteinExistence type="predicted"/>
<dbReference type="PANTHER" id="PTHR47206">
    <property type="entry name" value="HOMEODOMAIN-LIKE SUPERFAMILY PROTEIN"/>
    <property type="match status" value="1"/>
</dbReference>
<dbReference type="InterPro" id="IPR017930">
    <property type="entry name" value="Myb_dom"/>
</dbReference>
<dbReference type="SUPFAM" id="SSF46689">
    <property type="entry name" value="Homeodomain-like"/>
    <property type="match status" value="1"/>
</dbReference>
<dbReference type="PANTHER" id="PTHR47206:SF1">
    <property type="entry name" value="HOMEODOMAIN-LIKE SUPERFAMILY PROTEIN"/>
    <property type="match status" value="1"/>
</dbReference>
<feature type="compositionally biased region" description="Polar residues" evidence="3">
    <location>
        <begin position="603"/>
        <end position="620"/>
    </location>
</feature>
<feature type="domain" description="HTH myb-type" evidence="5">
    <location>
        <begin position="202"/>
        <end position="259"/>
    </location>
</feature>
<evidence type="ECO:0000313" key="6">
    <source>
        <dbReference type="EMBL" id="KAK9930250.1"/>
    </source>
</evidence>
<dbReference type="EMBL" id="JBEDUW010000005">
    <property type="protein sequence ID" value="KAK9930250.1"/>
    <property type="molecule type" value="Genomic_DNA"/>
</dbReference>
<name>A0AAW1X1P8_RUBAR</name>
<feature type="compositionally biased region" description="Basic and acidic residues" evidence="3">
    <location>
        <begin position="532"/>
        <end position="545"/>
    </location>
</feature>
<feature type="region of interest" description="Disordered" evidence="3">
    <location>
        <begin position="307"/>
        <end position="329"/>
    </location>
</feature>
<dbReference type="GO" id="GO:0005634">
    <property type="term" value="C:nucleus"/>
    <property type="evidence" value="ECO:0007669"/>
    <property type="project" value="UniProtKB-SubCell"/>
</dbReference>
<dbReference type="Pfam" id="PF00249">
    <property type="entry name" value="Myb_DNA-binding"/>
    <property type="match status" value="1"/>
</dbReference>
<reference evidence="6 7" key="1">
    <citation type="journal article" date="2023" name="G3 (Bethesda)">
        <title>A chromosome-length genome assembly and annotation of blackberry (Rubus argutus, cv. 'Hillquist').</title>
        <authorList>
            <person name="Bruna T."/>
            <person name="Aryal R."/>
            <person name="Dudchenko O."/>
            <person name="Sargent D.J."/>
            <person name="Mead D."/>
            <person name="Buti M."/>
            <person name="Cavallini A."/>
            <person name="Hytonen T."/>
            <person name="Andres J."/>
            <person name="Pham M."/>
            <person name="Weisz D."/>
            <person name="Mascagni F."/>
            <person name="Usai G."/>
            <person name="Natali L."/>
            <person name="Bassil N."/>
            <person name="Fernandez G.E."/>
            <person name="Lomsadze A."/>
            <person name="Armour M."/>
            <person name="Olukolu B."/>
            <person name="Poorten T."/>
            <person name="Britton C."/>
            <person name="Davik J."/>
            <person name="Ashrafi H."/>
            <person name="Aiden E.L."/>
            <person name="Borodovsky M."/>
            <person name="Worthington M."/>
        </authorList>
    </citation>
    <scope>NUCLEOTIDE SEQUENCE [LARGE SCALE GENOMIC DNA]</scope>
    <source>
        <strain evidence="6">PI 553951</strain>
    </source>
</reference>
<dbReference type="InterPro" id="IPR009057">
    <property type="entry name" value="Homeodomain-like_sf"/>
</dbReference>
<feature type="compositionally biased region" description="Low complexity" evidence="3">
    <location>
        <begin position="307"/>
        <end position="320"/>
    </location>
</feature>